<dbReference type="InterPro" id="IPR008257">
    <property type="entry name" value="Pept_M19"/>
</dbReference>
<organism evidence="1 2">
    <name type="scientific">Pedobacter riviphilus</name>
    <dbReference type="NCBI Taxonomy" id="2766984"/>
    <lineage>
        <taxon>Bacteria</taxon>
        <taxon>Pseudomonadati</taxon>
        <taxon>Bacteroidota</taxon>
        <taxon>Sphingobacteriia</taxon>
        <taxon>Sphingobacteriales</taxon>
        <taxon>Sphingobacteriaceae</taxon>
        <taxon>Pedobacter</taxon>
    </lineage>
</organism>
<name>A0ABX6TMY2_9SPHI</name>
<proteinExistence type="predicted"/>
<dbReference type="PANTHER" id="PTHR10443">
    <property type="entry name" value="MICROSOMAL DIPEPTIDASE"/>
    <property type="match status" value="1"/>
</dbReference>
<dbReference type="Pfam" id="PF01244">
    <property type="entry name" value="Peptidase_M19"/>
    <property type="match status" value="1"/>
</dbReference>
<dbReference type="Proteomes" id="UP000516439">
    <property type="component" value="Chromosome"/>
</dbReference>
<evidence type="ECO:0000313" key="1">
    <source>
        <dbReference type="EMBL" id="QNR86894.1"/>
    </source>
</evidence>
<reference evidence="1 2" key="1">
    <citation type="submission" date="2020-09" db="EMBL/GenBank/DDBJ databases">
        <title>Pedobacter sp. SW-16 isolated from soil near Yeocheon.</title>
        <authorList>
            <person name="Im H.S."/>
            <person name="Joung Y."/>
            <person name="Lee S.-S."/>
        </authorList>
    </citation>
    <scope>NUCLEOTIDE SEQUENCE [LARGE SCALE GENOMIC DNA]</scope>
    <source>
        <strain evidence="1 2">SW-16</strain>
    </source>
</reference>
<evidence type="ECO:0000313" key="2">
    <source>
        <dbReference type="Proteomes" id="UP000516439"/>
    </source>
</evidence>
<dbReference type="SUPFAM" id="SSF51556">
    <property type="entry name" value="Metallo-dependent hydrolases"/>
    <property type="match status" value="1"/>
</dbReference>
<keyword evidence="2" id="KW-1185">Reference proteome</keyword>
<gene>
    <name evidence="1" type="ORF">H9N25_11160</name>
</gene>
<dbReference type="RefSeq" id="WP_190328949.1">
    <property type="nucleotide sequence ID" value="NZ_CP061171.1"/>
</dbReference>
<dbReference type="EMBL" id="CP061171">
    <property type="protein sequence ID" value="QNR86894.1"/>
    <property type="molecule type" value="Genomic_DNA"/>
</dbReference>
<dbReference type="CDD" id="cd01301">
    <property type="entry name" value="rDP_like"/>
    <property type="match status" value="1"/>
</dbReference>
<protein>
    <submittedName>
        <fullName evidence="1">Dipeptidase</fullName>
    </submittedName>
</protein>
<accession>A0ABX6TMY2</accession>
<dbReference type="InterPro" id="IPR032466">
    <property type="entry name" value="Metal_Hydrolase"/>
</dbReference>
<dbReference type="Gene3D" id="3.20.20.140">
    <property type="entry name" value="Metal-dependent hydrolases"/>
    <property type="match status" value="1"/>
</dbReference>
<sequence length="386" mass="42733">MKNIYLFLGLVVLQINLFAQISKIHQDAIVVDTHGDILFNQIKSGVDIGKLQPKGNFDLVRARQGGLDVQFFSIWCDETGGYAVANREIDSLYSLIKRYPDKIKLVTSAKELEQVVKQQKLVALIGVEGGHMIENRLDYIDSLAKRGMAYLTLTWNNSTSWSSSAAEETSGKVKSGNAGLNNFGKEVVKRLNKLGVMVDLSHVGERTFYDAIKVSTKPVIVSHSCAYAINLVPRNLKDDQIKAVGKNDGVVCINFYSGFLDSTFNTKQKAFFAKYDSEFKTLSAKYGRSNAIDTLIYNHQVDADATRPPVSLLVKHINHVVKLIGIDHVGLGADFDGAESFPLGINSVADYPKITEELIKNGYSEQDIRKILGGNVIRLIRENKGE</sequence>
<dbReference type="PROSITE" id="PS51365">
    <property type="entry name" value="RENAL_DIPEPTIDASE_2"/>
    <property type="match status" value="1"/>
</dbReference>
<dbReference type="PANTHER" id="PTHR10443:SF12">
    <property type="entry name" value="DIPEPTIDASE"/>
    <property type="match status" value="1"/>
</dbReference>